<dbReference type="AlphaFoldDB" id="A0A8H5AYH0"/>
<keyword evidence="5" id="KW-0067">ATP-binding</keyword>
<organism evidence="8 9">
    <name type="scientific">Psilocybe cf. subviscida</name>
    <dbReference type="NCBI Taxonomy" id="2480587"/>
    <lineage>
        <taxon>Eukaryota</taxon>
        <taxon>Fungi</taxon>
        <taxon>Dikarya</taxon>
        <taxon>Basidiomycota</taxon>
        <taxon>Agaricomycotina</taxon>
        <taxon>Agaricomycetes</taxon>
        <taxon>Agaricomycetidae</taxon>
        <taxon>Agaricales</taxon>
        <taxon>Agaricineae</taxon>
        <taxon>Strophariaceae</taxon>
        <taxon>Psilocybe</taxon>
    </lineage>
</organism>
<dbReference type="SUPFAM" id="SSF56112">
    <property type="entry name" value="Protein kinase-like (PK-like)"/>
    <property type="match status" value="1"/>
</dbReference>
<dbReference type="Proteomes" id="UP000567179">
    <property type="component" value="Unassembled WGS sequence"/>
</dbReference>
<gene>
    <name evidence="8" type="ORF">D9619_002339</name>
</gene>
<dbReference type="InterPro" id="IPR050915">
    <property type="entry name" value="MAP_kinase_kinase"/>
</dbReference>
<feature type="region of interest" description="Disordered" evidence="6">
    <location>
        <begin position="1"/>
        <end position="21"/>
    </location>
</feature>
<protein>
    <recommendedName>
        <fullName evidence="7">Protein kinase domain-containing protein</fullName>
    </recommendedName>
</protein>
<evidence type="ECO:0000313" key="9">
    <source>
        <dbReference type="Proteomes" id="UP000567179"/>
    </source>
</evidence>
<proteinExistence type="predicted"/>
<dbReference type="OrthoDB" id="10252354at2759"/>
<evidence type="ECO:0000256" key="4">
    <source>
        <dbReference type="ARBA" id="ARBA00022777"/>
    </source>
</evidence>
<evidence type="ECO:0000259" key="7">
    <source>
        <dbReference type="PROSITE" id="PS50011"/>
    </source>
</evidence>
<name>A0A8H5AYH0_9AGAR</name>
<comment type="caution">
    <text evidence="8">The sequence shown here is derived from an EMBL/GenBank/DDBJ whole genome shotgun (WGS) entry which is preliminary data.</text>
</comment>
<evidence type="ECO:0000256" key="3">
    <source>
        <dbReference type="ARBA" id="ARBA00022741"/>
    </source>
</evidence>
<dbReference type="GO" id="GO:0004674">
    <property type="term" value="F:protein serine/threonine kinase activity"/>
    <property type="evidence" value="ECO:0007669"/>
    <property type="project" value="UniProtKB-KW"/>
</dbReference>
<dbReference type="GO" id="GO:0007165">
    <property type="term" value="P:signal transduction"/>
    <property type="evidence" value="ECO:0007669"/>
    <property type="project" value="UniProtKB-ARBA"/>
</dbReference>
<dbReference type="PANTHER" id="PTHR47448:SF1">
    <property type="entry name" value="SERINE_THREONINE-PROTEIN KINASE STE7 HOMOLOG"/>
    <property type="match status" value="1"/>
</dbReference>
<keyword evidence="1" id="KW-0723">Serine/threonine-protein kinase</keyword>
<evidence type="ECO:0000256" key="2">
    <source>
        <dbReference type="ARBA" id="ARBA00022679"/>
    </source>
</evidence>
<evidence type="ECO:0000256" key="1">
    <source>
        <dbReference type="ARBA" id="ARBA00022527"/>
    </source>
</evidence>
<feature type="domain" description="Protein kinase" evidence="7">
    <location>
        <begin position="33"/>
        <end position="348"/>
    </location>
</feature>
<dbReference type="Gene3D" id="1.10.510.10">
    <property type="entry name" value="Transferase(Phosphotransferase) domain 1"/>
    <property type="match status" value="1"/>
</dbReference>
<keyword evidence="4" id="KW-0418">Kinase</keyword>
<dbReference type="GO" id="GO:0005524">
    <property type="term" value="F:ATP binding"/>
    <property type="evidence" value="ECO:0007669"/>
    <property type="project" value="UniProtKB-KW"/>
</dbReference>
<dbReference type="Gene3D" id="3.30.200.20">
    <property type="entry name" value="Phosphorylase Kinase, domain 1"/>
    <property type="match status" value="1"/>
</dbReference>
<keyword evidence="2" id="KW-0808">Transferase</keyword>
<dbReference type="GO" id="GO:0004712">
    <property type="term" value="F:protein serine/threonine/tyrosine kinase activity"/>
    <property type="evidence" value="ECO:0007669"/>
    <property type="project" value="UniProtKB-ARBA"/>
</dbReference>
<dbReference type="PANTHER" id="PTHR47448">
    <property type="entry name" value="DUAL SPECIFICITY MITOGEN-ACTIVATED PROTEIN KINASE KINASE DSOR1-LIKE PROTEIN"/>
    <property type="match status" value="1"/>
</dbReference>
<keyword evidence="9" id="KW-1185">Reference proteome</keyword>
<evidence type="ECO:0000256" key="6">
    <source>
        <dbReference type="SAM" id="MobiDB-lite"/>
    </source>
</evidence>
<sequence>MSATVESNQPNSSTDPSLPVDSSATVGLNNSDLRELAYLGQWSGGSLEKVEHIPTGKTMVKKIVYVDAKSSPGKQLLHELQIMQKCYSEYIILCYGSCSAGPNISFCLEFMDKGSFTSIYKHNGPIDINVVCLVAHAVLEGLTYLYDVHGIFHRDVNPSSILLNSEGNIKLCDFSVSSELIGAIAMDTSTYISPERIQGEEYTIKCDVWSLGITLIELATGRYPLYDTASDLEQLVEEGSDSDDSDEFLVHQKDKTTTYRDSTVAFNNRMQSGTNKRASKRMSQSSDFGADGTGAMSIIELMHQIVSGPAPRLGRSFCNEAQDFVDACLIKNLDERHGPKSLLEYSWMDDARDSEFDIKAWAATF</sequence>
<dbReference type="InterPro" id="IPR000719">
    <property type="entry name" value="Prot_kinase_dom"/>
</dbReference>
<accession>A0A8H5AYH0</accession>
<dbReference type="PROSITE" id="PS50011">
    <property type="entry name" value="PROTEIN_KINASE_DOM"/>
    <property type="match status" value="1"/>
</dbReference>
<keyword evidence="3" id="KW-0547">Nucleotide-binding</keyword>
<dbReference type="EMBL" id="JAACJJ010000056">
    <property type="protein sequence ID" value="KAF5313296.1"/>
    <property type="molecule type" value="Genomic_DNA"/>
</dbReference>
<evidence type="ECO:0000313" key="8">
    <source>
        <dbReference type="EMBL" id="KAF5313296.1"/>
    </source>
</evidence>
<dbReference type="Pfam" id="PF00069">
    <property type="entry name" value="Pkinase"/>
    <property type="match status" value="1"/>
</dbReference>
<reference evidence="8 9" key="1">
    <citation type="journal article" date="2020" name="ISME J.">
        <title>Uncovering the hidden diversity of litter-decomposition mechanisms in mushroom-forming fungi.</title>
        <authorList>
            <person name="Floudas D."/>
            <person name="Bentzer J."/>
            <person name="Ahren D."/>
            <person name="Johansson T."/>
            <person name="Persson P."/>
            <person name="Tunlid A."/>
        </authorList>
    </citation>
    <scope>NUCLEOTIDE SEQUENCE [LARGE SCALE GENOMIC DNA]</scope>
    <source>
        <strain evidence="8 9">CBS 101986</strain>
    </source>
</reference>
<dbReference type="InterPro" id="IPR011009">
    <property type="entry name" value="Kinase-like_dom_sf"/>
</dbReference>
<evidence type="ECO:0000256" key="5">
    <source>
        <dbReference type="ARBA" id="ARBA00022840"/>
    </source>
</evidence>